<dbReference type="EMBL" id="VMNX01000001">
    <property type="protein sequence ID" value="MPY47181.1"/>
    <property type="molecule type" value="Genomic_DNA"/>
</dbReference>
<name>A0A5N8WIC7_9ACTN</name>
<evidence type="ECO:0000313" key="1">
    <source>
        <dbReference type="EMBL" id="MPY47181.1"/>
    </source>
</evidence>
<sequence>MTTYKGDAILLAEDGREFETEAELTKDSSGSWRGTLTFRDVTLFRALLNISDGHLLIDRKTGEFVRPDTSDWTASPAGPQVMRILGSGEAPF</sequence>
<evidence type="ECO:0000313" key="3">
    <source>
        <dbReference type="Proteomes" id="UP000373149"/>
    </source>
</evidence>
<gene>
    <name evidence="1" type="ORF">FPZ41_00710</name>
    <name evidence="2" type="ORF">FPZ41_01415</name>
</gene>
<proteinExistence type="predicted"/>
<reference evidence="1 3" key="1">
    <citation type="submission" date="2019-09" db="EMBL/GenBank/DDBJ databases">
        <authorList>
            <person name="Duangmal K."/>
            <person name="Teo W.F.A."/>
            <person name="Lipun K."/>
        </authorList>
    </citation>
    <scope>NUCLEOTIDE SEQUENCE [LARGE SCALE GENOMIC DNA]</scope>
    <source>
        <strain evidence="1 3">K1PN6</strain>
    </source>
</reference>
<keyword evidence="3" id="KW-1185">Reference proteome</keyword>
<dbReference type="AlphaFoldDB" id="A0A5N8WIC7"/>
<dbReference type="RefSeq" id="WP_152858049.1">
    <property type="nucleotide sequence ID" value="NZ_VMNX01000001.1"/>
</dbReference>
<evidence type="ECO:0000313" key="2">
    <source>
        <dbReference type="EMBL" id="MPY47320.1"/>
    </source>
</evidence>
<accession>A0A5N8WIC7</accession>
<organism evidence="1 3">
    <name type="scientific">Streptomyces acidicola</name>
    <dbReference type="NCBI Taxonomy" id="2596892"/>
    <lineage>
        <taxon>Bacteria</taxon>
        <taxon>Bacillati</taxon>
        <taxon>Actinomycetota</taxon>
        <taxon>Actinomycetes</taxon>
        <taxon>Kitasatosporales</taxon>
        <taxon>Streptomycetaceae</taxon>
        <taxon>Streptomyces</taxon>
    </lineage>
</organism>
<dbReference type="Proteomes" id="UP000373149">
    <property type="component" value="Unassembled WGS sequence"/>
</dbReference>
<dbReference type="EMBL" id="VMNX01000001">
    <property type="protein sequence ID" value="MPY47320.1"/>
    <property type="molecule type" value="Genomic_DNA"/>
</dbReference>
<protein>
    <submittedName>
        <fullName evidence="1">Uncharacterized protein</fullName>
    </submittedName>
</protein>
<comment type="caution">
    <text evidence="1">The sequence shown here is derived from an EMBL/GenBank/DDBJ whole genome shotgun (WGS) entry which is preliminary data.</text>
</comment>